<dbReference type="EMBL" id="JAZGQK010000028">
    <property type="protein sequence ID" value="MEE6262441.1"/>
    <property type="molecule type" value="Genomic_DNA"/>
</dbReference>
<dbReference type="Proteomes" id="UP001332243">
    <property type="component" value="Unassembled WGS sequence"/>
</dbReference>
<sequence length="342" mass="36661">MLTDAPTGERLDPGWQAESDAWILNELATLGVTATGPVETVRVRAWSVIRRVGTTAGRVWFKANVPTNGFEAAVVGALAGWAPDHVVAPLAVDRTRGWLLSPDGGPTLREAMADPPDPARWAELLRAYAELQRLTAPHADGLIGLGLPDLRPERLPAALADLLADPTVTLDPDRRAALVQLSGRYERWCAELAADGLPASLQHDDLHDGNVFVGAGTGADARLRFFDWGDACLAHPFSSLLVALNVAAYQFGFSPGGPELARLRDAYLEPWTDQRGRADLVRSVRLALRVGKVGRALTWQRALRGATAPEWERALGGPAPLSAEHADAVGGWLGELTEPDLS</sequence>
<protein>
    <submittedName>
        <fullName evidence="2">Aminoglycoside phosphotransferase family protein</fullName>
        <ecNumber evidence="2">2.7.1.-</ecNumber>
    </submittedName>
</protein>
<evidence type="ECO:0000313" key="2">
    <source>
        <dbReference type="EMBL" id="MEE6262441.1"/>
    </source>
</evidence>
<evidence type="ECO:0000313" key="3">
    <source>
        <dbReference type="Proteomes" id="UP001332243"/>
    </source>
</evidence>
<organism evidence="2 3">
    <name type="scientific">Plantactinospora sonchi</name>
    <dbReference type="NCBI Taxonomy" id="1544735"/>
    <lineage>
        <taxon>Bacteria</taxon>
        <taxon>Bacillati</taxon>
        <taxon>Actinomycetota</taxon>
        <taxon>Actinomycetes</taxon>
        <taxon>Micromonosporales</taxon>
        <taxon>Micromonosporaceae</taxon>
        <taxon>Plantactinospora</taxon>
    </lineage>
</organism>
<dbReference type="EC" id="2.7.1.-" evidence="2"/>
<feature type="domain" description="Aminoglycoside phosphotransferase" evidence="1">
    <location>
        <begin position="98"/>
        <end position="272"/>
    </location>
</feature>
<name>A0ABU7S127_9ACTN</name>
<dbReference type="RefSeq" id="WP_331217379.1">
    <property type="nucleotide sequence ID" value="NZ_JAZGQK010000028.1"/>
</dbReference>
<accession>A0ABU7S127</accession>
<proteinExistence type="predicted"/>
<evidence type="ECO:0000259" key="1">
    <source>
        <dbReference type="Pfam" id="PF01636"/>
    </source>
</evidence>
<keyword evidence="3" id="KW-1185">Reference proteome</keyword>
<dbReference type="SUPFAM" id="SSF56112">
    <property type="entry name" value="Protein kinase-like (PK-like)"/>
    <property type="match status" value="1"/>
</dbReference>
<reference evidence="2 3" key="1">
    <citation type="submission" date="2024-01" db="EMBL/GenBank/DDBJ databases">
        <title>Genome insights into Plantactinospora sonchi sp. nov.</title>
        <authorList>
            <person name="Wang L."/>
        </authorList>
    </citation>
    <scope>NUCLEOTIDE SEQUENCE [LARGE SCALE GENOMIC DNA]</scope>
    <source>
        <strain evidence="2 3">NEAU-QY2</strain>
    </source>
</reference>
<dbReference type="InterPro" id="IPR002575">
    <property type="entry name" value="Aminoglycoside_PTrfase"/>
</dbReference>
<comment type="caution">
    <text evidence="2">The sequence shown here is derived from an EMBL/GenBank/DDBJ whole genome shotgun (WGS) entry which is preliminary data.</text>
</comment>
<dbReference type="Pfam" id="PF01636">
    <property type="entry name" value="APH"/>
    <property type="match status" value="1"/>
</dbReference>
<dbReference type="InterPro" id="IPR011009">
    <property type="entry name" value="Kinase-like_dom_sf"/>
</dbReference>
<gene>
    <name evidence="2" type="ORF">V1633_28550</name>
</gene>
<dbReference type="GO" id="GO:0016740">
    <property type="term" value="F:transferase activity"/>
    <property type="evidence" value="ECO:0007669"/>
    <property type="project" value="UniProtKB-KW"/>
</dbReference>
<keyword evidence="2" id="KW-0808">Transferase</keyword>